<keyword evidence="5 6" id="KW-0472">Membrane</keyword>
<dbReference type="OrthoDB" id="9768187at2"/>
<dbReference type="RefSeq" id="WP_146821376.1">
    <property type="nucleotide sequence ID" value="NZ_CP029077.1"/>
</dbReference>
<dbReference type="GO" id="GO:0051301">
    <property type="term" value="P:cell division"/>
    <property type="evidence" value="ECO:0007669"/>
    <property type="project" value="InterPro"/>
</dbReference>
<feature type="transmembrane region" description="Helical" evidence="6">
    <location>
        <begin position="291"/>
        <end position="311"/>
    </location>
</feature>
<dbReference type="PANTHER" id="PTHR30474:SF1">
    <property type="entry name" value="PEPTIDOGLYCAN GLYCOSYLTRANSFERASE MRDB"/>
    <property type="match status" value="1"/>
</dbReference>
<feature type="transmembrane region" description="Helical" evidence="6">
    <location>
        <begin position="362"/>
        <end position="379"/>
    </location>
</feature>
<feature type="transmembrane region" description="Helical" evidence="6">
    <location>
        <begin position="36"/>
        <end position="56"/>
    </location>
</feature>
<keyword evidence="4 6" id="KW-1133">Transmembrane helix</keyword>
<dbReference type="GO" id="GO:0015648">
    <property type="term" value="F:lipid-linked peptidoglycan transporter activity"/>
    <property type="evidence" value="ECO:0007669"/>
    <property type="project" value="TreeGrafter"/>
</dbReference>
<keyword evidence="2 6" id="KW-0812">Transmembrane</keyword>
<accession>A0A5B8XF10</accession>
<keyword evidence="8" id="KW-1185">Reference proteome</keyword>
<evidence type="ECO:0000256" key="2">
    <source>
        <dbReference type="ARBA" id="ARBA00022692"/>
    </source>
</evidence>
<dbReference type="GO" id="GO:0008360">
    <property type="term" value="P:regulation of cell shape"/>
    <property type="evidence" value="ECO:0007669"/>
    <property type="project" value="UniProtKB-KW"/>
</dbReference>
<dbReference type="InterPro" id="IPR001182">
    <property type="entry name" value="FtsW/RodA"/>
</dbReference>
<dbReference type="GO" id="GO:0005886">
    <property type="term" value="C:plasma membrane"/>
    <property type="evidence" value="ECO:0007669"/>
    <property type="project" value="TreeGrafter"/>
</dbReference>
<dbReference type="AlphaFoldDB" id="A0A5B8XF10"/>
<feature type="transmembrane region" description="Helical" evidence="6">
    <location>
        <begin position="94"/>
        <end position="113"/>
    </location>
</feature>
<proteinExistence type="predicted"/>
<keyword evidence="3" id="KW-0133">Cell shape</keyword>
<evidence type="ECO:0000256" key="4">
    <source>
        <dbReference type="ARBA" id="ARBA00022989"/>
    </source>
</evidence>
<feature type="transmembrane region" description="Helical" evidence="6">
    <location>
        <begin position="201"/>
        <end position="219"/>
    </location>
</feature>
<reference evidence="7 8" key="1">
    <citation type="journal article" date="2019" name="ISME J.">
        <title>Deianiraea, an extracellular bacterium associated with the ciliate Paramecium, suggests an alternative scenario for the evolution of Rickettsiales.</title>
        <authorList>
            <person name="Castelli M."/>
            <person name="Sabaneyeva E."/>
            <person name="Lanzoni O."/>
            <person name="Lebedeva N."/>
            <person name="Floriano A.M."/>
            <person name="Gaiarsa S."/>
            <person name="Benken K."/>
            <person name="Modeo L."/>
            <person name="Bandi C."/>
            <person name="Potekhin A."/>
            <person name="Sassera D."/>
            <person name="Petroni G."/>
        </authorList>
    </citation>
    <scope>NUCLEOTIDE SEQUENCE [LARGE SCALE GENOMIC DNA]</scope>
    <source>
        <strain evidence="7">CyL4-1</strain>
    </source>
</reference>
<feature type="transmembrane region" description="Helical" evidence="6">
    <location>
        <begin position="163"/>
        <end position="195"/>
    </location>
</feature>
<sequence>MLSAAQKKQQKRQMLMTSSYIATKIFDFQKLKKMPFSFVILMAMMLAIGLTAIFSVDQSGILFKKQLFSLPFMMCIFALVTCIHPVYLKRYSYIFYLLCLFLLVLTYAIGKISLGAQRWLSIGVIQIQPSEFIKIGIILVMAQYFSKSEMRDIASLKKIIKPLLLALVPCVLTIIQPDLGTGMIILFISIVIFFISGVKMWKFALSGVIVLISIPIIWAKLHDYQKQRILTFINPESDVLNSGYNITQAKIAIGGGGFFGSGVGLGSQTRSNFVPENKTDFIFTVIGEEMGFIGTVGLIIMYIGIFFYGHYTSISRKDFFLKIAAQASTTLIFVHMIINIGMNIGIVPVVGVPLPFISYGRSSMLTSFILLGIISNAYVNEDVNLS</sequence>
<dbReference type="NCBIfam" id="TIGR02210">
    <property type="entry name" value="rodA_shape"/>
    <property type="match status" value="1"/>
</dbReference>
<name>A0A5B8XF10_9RICK</name>
<organism evidence="7 8">
    <name type="scientific">Candidatus Deianiraea vastatrix</name>
    <dbReference type="NCBI Taxonomy" id="2163644"/>
    <lineage>
        <taxon>Bacteria</taxon>
        <taxon>Pseudomonadati</taxon>
        <taxon>Pseudomonadota</taxon>
        <taxon>Alphaproteobacteria</taxon>
        <taxon>Rickettsiales</taxon>
        <taxon>Candidatus Deianiraeaceae</taxon>
        <taxon>Candidatus Deianiraea</taxon>
    </lineage>
</organism>
<evidence type="ECO:0000256" key="1">
    <source>
        <dbReference type="ARBA" id="ARBA00004141"/>
    </source>
</evidence>
<dbReference type="PANTHER" id="PTHR30474">
    <property type="entry name" value="CELL CYCLE PROTEIN"/>
    <property type="match status" value="1"/>
</dbReference>
<protein>
    <submittedName>
        <fullName evidence="7">Rod shape-determining protein RodA</fullName>
    </submittedName>
</protein>
<feature type="transmembrane region" description="Helical" evidence="6">
    <location>
        <begin position="68"/>
        <end position="87"/>
    </location>
</feature>
<dbReference type="GO" id="GO:0032153">
    <property type="term" value="C:cell division site"/>
    <property type="evidence" value="ECO:0007669"/>
    <property type="project" value="TreeGrafter"/>
</dbReference>
<evidence type="ECO:0000313" key="8">
    <source>
        <dbReference type="Proteomes" id="UP000321934"/>
    </source>
</evidence>
<dbReference type="InterPro" id="IPR011923">
    <property type="entry name" value="RodA/MrdB"/>
</dbReference>
<evidence type="ECO:0000256" key="5">
    <source>
        <dbReference type="ARBA" id="ARBA00023136"/>
    </source>
</evidence>
<evidence type="ECO:0000256" key="6">
    <source>
        <dbReference type="SAM" id="Phobius"/>
    </source>
</evidence>
<dbReference type="EMBL" id="CP029077">
    <property type="protein sequence ID" value="QED23898.1"/>
    <property type="molecule type" value="Genomic_DNA"/>
</dbReference>
<comment type="subcellular location">
    <subcellularLocation>
        <location evidence="1">Membrane</location>
        <topology evidence="1">Multi-pass membrane protein</topology>
    </subcellularLocation>
</comment>
<feature type="transmembrane region" description="Helical" evidence="6">
    <location>
        <begin position="119"/>
        <end position="142"/>
    </location>
</feature>
<dbReference type="Pfam" id="PF01098">
    <property type="entry name" value="FTSW_RODA_SPOVE"/>
    <property type="match status" value="1"/>
</dbReference>
<evidence type="ECO:0000256" key="3">
    <source>
        <dbReference type="ARBA" id="ARBA00022960"/>
    </source>
</evidence>
<feature type="transmembrane region" description="Helical" evidence="6">
    <location>
        <begin position="331"/>
        <end position="350"/>
    </location>
</feature>
<dbReference type="Proteomes" id="UP000321934">
    <property type="component" value="Chromosome"/>
</dbReference>
<gene>
    <name evidence="7" type="ORF">Deia_01117</name>
</gene>
<evidence type="ECO:0000313" key="7">
    <source>
        <dbReference type="EMBL" id="QED23898.1"/>
    </source>
</evidence>